<reference evidence="3" key="2">
    <citation type="submission" date="2020-05" db="UniProtKB">
        <authorList>
            <consortium name="EnsemblMetazoa"/>
        </authorList>
    </citation>
    <scope>IDENTIFICATION</scope>
</reference>
<evidence type="ECO:0000313" key="4">
    <source>
        <dbReference type="Proteomes" id="UP000030765"/>
    </source>
</evidence>
<keyword evidence="4" id="KW-1185">Reference proteome</keyword>
<gene>
    <name evidence="2" type="ORF">ZHAS_00015530</name>
</gene>
<dbReference type="EMBL" id="KE525331">
    <property type="protein sequence ID" value="KFB47565.1"/>
    <property type="molecule type" value="Genomic_DNA"/>
</dbReference>
<dbReference type="VEuPathDB" id="VectorBase:ASIC015530"/>
<dbReference type="Proteomes" id="UP000030765">
    <property type="component" value="Unassembled WGS sequence"/>
</dbReference>
<dbReference type="OrthoDB" id="6077854at2759"/>
<name>A0A084WBH1_ANOSI</name>
<dbReference type="Gene3D" id="1.10.510.10">
    <property type="entry name" value="Transferase(Phosphotransferase) domain 1"/>
    <property type="match status" value="1"/>
</dbReference>
<protein>
    <submittedName>
        <fullName evidence="2">AGAP008813-PA-like protein</fullName>
    </submittedName>
</protein>
<reference evidence="2 4" key="1">
    <citation type="journal article" date="2014" name="BMC Genomics">
        <title>Genome sequence of Anopheles sinensis provides insight into genetics basis of mosquito competence for malaria parasites.</title>
        <authorList>
            <person name="Zhou D."/>
            <person name="Zhang D."/>
            <person name="Ding G."/>
            <person name="Shi L."/>
            <person name="Hou Q."/>
            <person name="Ye Y."/>
            <person name="Xu Y."/>
            <person name="Zhou H."/>
            <person name="Xiong C."/>
            <person name="Li S."/>
            <person name="Yu J."/>
            <person name="Hong S."/>
            <person name="Yu X."/>
            <person name="Zou P."/>
            <person name="Chen C."/>
            <person name="Chang X."/>
            <person name="Wang W."/>
            <person name="Lv Y."/>
            <person name="Sun Y."/>
            <person name="Ma L."/>
            <person name="Shen B."/>
            <person name="Zhu C."/>
        </authorList>
    </citation>
    <scope>NUCLEOTIDE SEQUENCE [LARGE SCALE GENOMIC DNA]</scope>
</reference>
<feature type="domain" description="Serine-threonine/tyrosine-protein kinase catalytic" evidence="1">
    <location>
        <begin position="1"/>
        <end position="33"/>
    </location>
</feature>
<dbReference type="EnsemblMetazoa" id="ASIC015530-RA">
    <property type="protein sequence ID" value="ASIC015530-PA"/>
    <property type="gene ID" value="ASIC015530"/>
</dbReference>
<evidence type="ECO:0000313" key="2">
    <source>
        <dbReference type="EMBL" id="KFB47565.1"/>
    </source>
</evidence>
<evidence type="ECO:0000259" key="1">
    <source>
        <dbReference type="Pfam" id="PF07714"/>
    </source>
</evidence>
<dbReference type="VEuPathDB" id="VectorBase:ASIS020282"/>
<dbReference type="AlphaFoldDB" id="A0A084WBH1"/>
<dbReference type="SUPFAM" id="SSF56112">
    <property type="entry name" value="Protein kinase-like (PK-like)"/>
    <property type="match status" value="1"/>
</dbReference>
<dbReference type="EMBL" id="ATLV01022356">
    <property type="status" value="NOT_ANNOTATED_CDS"/>
    <property type="molecule type" value="Genomic_DNA"/>
</dbReference>
<evidence type="ECO:0000313" key="3">
    <source>
        <dbReference type="EnsemblMetazoa" id="ASIC015530-PA"/>
    </source>
</evidence>
<dbReference type="Pfam" id="PF07714">
    <property type="entry name" value="PK_Tyr_Ser-Thr"/>
    <property type="match status" value="1"/>
</dbReference>
<organism evidence="2">
    <name type="scientific">Anopheles sinensis</name>
    <name type="common">Mosquito</name>
    <dbReference type="NCBI Taxonomy" id="74873"/>
    <lineage>
        <taxon>Eukaryota</taxon>
        <taxon>Metazoa</taxon>
        <taxon>Ecdysozoa</taxon>
        <taxon>Arthropoda</taxon>
        <taxon>Hexapoda</taxon>
        <taxon>Insecta</taxon>
        <taxon>Pterygota</taxon>
        <taxon>Neoptera</taxon>
        <taxon>Endopterygota</taxon>
        <taxon>Diptera</taxon>
        <taxon>Nematocera</taxon>
        <taxon>Culicoidea</taxon>
        <taxon>Culicidae</taxon>
        <taxon>Anophelinae</taxon>
        <taxon>Anopheles</taxon>
    </lineage>
</organism>
<accession>A0A084WBH1</accession>
<dbReference type="GO" id="GO:0004672">
    <property type="term" value="F:protein kinase activity"/>
    <property type="evidence" value="ECO:0007669"/>
    <property type="project" value="InterPro"/>
</dbReference>
<sequence>MEQPRYASRPIYDVMLLCWSENPNLRPTFDKLAMVFNAMLPKELQDHYMALNDPFMQANNARANNQY</sequence>
<dbReference type="STRING" id="74873.A0A084WBH1"/>
<dbReference type="InterPro" id="IPR001245">
    <property type="entry name" value="Ser-Thr/Tyr_kinase_cat_dom"/>
</dbReference>
<dbReference type="InterPro" id="IPR011009">
    <property type="entry name" value="Kinase-like_dom_sf"/>
</dbReference>
<proteinExistence type="predicted"/>